<dbReference type="EMBL" id="CAMXCT030004558">
    <property type="protein sequence ID" value="CAL4796888.1"/>
    <property type="molecule type" value="Genomic_DNA"/>
</dbReference>
<keyword evidence="4" id="KW-1185">Reference proteome</keyword>
<dbReference type="InterPro" id="IPR008554">
    <property type="entry name" value="Glutaredoxin-like"/>
</dbReference>
<dbReference type="PANTHER" id="PTHR33558:SF1">
    <property type="entry name" value="GLUTAREDOXIN-LIKE PROTEIN C5ORF63 HOMOLOG"/>
    <property type="match status" value="1"/>
</dbReference>
<reference evidence="2" key="1">
    <citation type="submission" date="2022-10" db="EMBL/GenBank/DDBJ databases">
        <authorList>
            <person name="Chen Y."/>
            <person name="Dougan E. K."/>
            <person name="Chan C."/>
            <person name="Rhodes N."/>
            <person name="Thang M."/>
        </authorList>
    </citation>
    <scope>NUCLEOTIDE SEQUENCE</scope>
</reference>
<evidence type="ECO:0000256" key="1">
    <source>
        <dbReference type="RuleBase" id="RU363082"/>
    </source>
</evidence>
<dbReference type="AlphaFoldDB" id="A0A9P1DG41"/>
<keyword evidence="1" id="KW-0249">Electron transport</keyword>
<evidence type="ECO:0000313" key="4">
    <source>
        <dbReference type="Proteomes" id="UP001152797"/>
    </source>
</evidence>
<keyword evidence="1" id="KW-0813">Transport</keyword>
<accession>A0A9P1DG41</accession>
<comment type="caution">
    <text evidence="2">The sequence shown here is derived from an EMBL/GenBank/DDBJ whole genome shotgun (WGS) entry which is preliminary data.</text>
</comment>
<gene>
    <name evidence="2" type="ORF">C1SCF055_LOCUS34927</name>
</gene>
<dbReference type="OrthoDB" id="429967at2759"/>
<organism evidence="2">
    <name type="scientific">Cladocopium goreaui</name>
    <dbReference type="NCBI Taxonomy" id="2562237"/>
    <lineage>
        <taxon>Eukaryota</taxon>
        <taxon>Sar</taxon>
        <taxon>Alveolata</taxon>
        <taxon>Dinophyceae</taxon>
        <taxon>Suessiales</taxon>
        <taxon>Symbiodiniaceae</taxon>
        <taxon>Cladocopium</taxon>
    </lineage>
</organism>
<evidence type="ECO:0000313" key="3">
    <source>
        <dbReference type="EMBL" id="CAL1162951.1"/>
    </source>
</evidence>
<evidence type="ECO:0000313" key="2">
    <source>
        <dbReference type="EMBL" id="CAI4009576.1"/>
    </source>
</evidence>
<name>A0A9P1DG41_9DINO</name>
<dbReference type="SUPFAM" id="SSF52833">
    <property type="entry name" value="Thioredoxin-like"/>
    <property type="match status" value="1"/>
</dbReference>
<dbReference type="Gene3D" id="3.40.30.10">
    <property type="entry name" value="Glutaredoxin"/>
    <property type="match status" value="1"/>
</dbReference>
<dbReference type="EMBL" id="CAMXCT020004558">
    <property type="protein sequence ID" value="CAL1162951.1"/>
    <property type="molecule type" value="Genomic_DNA"/>
</dbReference>
<dbReference type="InterPro" id="IPR052565">
    <property type="entry name" value="Glutaredoxin-like_YDR286C"/>
</dbReference>
<dbReference type="InterPro" id="IPR036249">
    <property type="entry name" value="Thioredoxin-like_sf"/>
</dbReference>
<dbReference type="Pfam" id="PF05768">
    <property type="entry name" value="Glrx-like"/>
    <property type="match status" value="1"/>
</dbReference>
<protein>
    <recommendedName>
        <fullName evidence="1">Glutaredoxin-like protein</fullName>
    </recommendedName>
</protein>
<sequence length="142" mass="15200">MAGALVAGLRRGSPRLPRPSRAKVTVAAVPQVTLFTKPGCTLCDKAVAQLKETTQPFELSTVNIEAPGNESWKSRYWCDIPVFHINGAFWAKHRLDAEDVEASLSAAHAGTFAARDGEPDSRQQAAECGDDCNCGGECCEGH</sequence>
<proteinExistence type="inferred from homology"/>
<dbReference type="PANTHER" id="PTHR33558">
    <property type="entry name" value="GLUTAREDOXIN-LIKE PROTEIN C5ORF63 HOMOLOG"/>
    <property type="match status" value="1"/>
</dbReference>
<dbReference type="EMBL" id="CAMXCT010004558">
    <property type="protein sequence ID" value="CAI4009576.1"/>
    <property type="molecule type" value="Genomic_DNA"/>
</dbReference>
<comment type="similarity">
    <text evidence="1">Belongs to the glutaredoxin family.</text>
</comment>
<dbReference type="Proteomes" id="UP001152797">
    <property type="component" value="Unassembled WGS sequence"/>
</dbReference>
<reference evidence="3" key="2">
    <citation type="submission" date="2024-04" db="EMBL/GenBank/DDBJ databases">
        <authorList>
            <person name="Chen Y."/>
            <person name="Shah S."/>
            <person name="Dougan E. K."/>
            <person name="Thang M."/>
            <person name="Chan C."/>
        </authorList>
    </citation>
    <scope>NUCLEOTIDE SEQUENCE [LARGE SCALE GENOMIC DNA]</scope>
</reference>